<dbReference type="Pfam" id="PF00935">
    <property type="entry name" value="Ribosomal_L44"/>
    <property type="match status" value="1"/>
</dbReference>
<dbReference type="Gene3D" id="3.10.450.80">
    <property type="match status" value="1"/>
</dbReference>
<accession>A0AAD9K0J6</accession>
<evidence type="ECO:0000256" key="2">
    <source>
        <dbReference type="ARBA" id="ARBA00022980"/>
    </source>
</evidence>
<keyword evidence="3" id="KW-0687">Ribonucleoprotein</keyword>
<dbReference type="InterPro" id="IPR000552">
    <property type="entry name" value="Ribosomal_eL44"/>
</dbReference>
<dbReference type="GO" id="GO:0003735">
    <property type="term" value="F:structural constituent of ribosome"/>
    <property type="evidence" value="ECO:0007669"/>
    <property type="project" value="InterPro"/>
</dbReference>
<evidence type="ECO:0000256" key="3">
    <source>
        <dbReference type="ARBA" id="ARBA00023274"/>
    </source>
</evidence>
<keyword evidence="5" id="KW-1185">Reference proteome</keyword>
<evidence type="ECO:0000256" key="1">
    <source>
        <dbReference type="ARBA" id="ARBA00009364"/>
    </source>
</evidence>
<dbReference type="InterPro" id="IPR011332">
    <property type="entry name" value="Ribosomal_zn-bd"/>
</dbReference>
<name>A0AAD9K0J6_RIDPI</name>
<dbReference type="GO" id="GO:0005840">
    <property type="term" value="C:ribosome"/>
    <property type="evidence" value="ECO:0007669"/>
    <property type="project" value="UniProtKB-KW"/>
</dbReference>
<dbReference type="GO" id="GO:1990904">
    <property type="term" value="C:ribonucleoprotein complex"/>
    <property type="evidence" value="ECO:0007669"/>
    <property type="project" value="UniProtKB-KW"/>
</dbReference>
<dbReference type="PANTHER" id="PTHR10369">
    <property type="entry name" value="60S RIBOSOMAL PROTEIN L36A/L44"/>
    <property type="match status" value="1"/>
</dbReference>
<dbReference type="EMBL" id="JAODUO010001515">
    <property type="protein sequence ID" value="KAK2162539.1"/>
    <property type="molecule type" value="Genomic_DNA"/>
</dbReference>
<dbReference type="GO" id="GO:0006412">
    <property type="term" value="P:translation"/>
    <property type="evidence" value="ECO:0007669"/>
    <property type="project" value="InterPro"/>
</dbReference>
<comment type="similarity">
    <text evidence="1">Belongs to the eukaryotic ribosomal protein eL42 family.</text>
</comment>
<proteinExistence type="inferred from homology"/>
<evidence type="ECO:0000313" key="4">
    <source>
        <dbReference type="EMBL" id="KAK2162539.1"/>
    </source>
</evidence>
<comment type="caution">
    <text evidence="4">The sequence shown here is derived from an EMBL/GenBank/DDBJ whole genome shotgun (WGS) entry which is preliminary data.</text>
</comment>
<evidence type="ECO:0000313" key="5">
    <source>
        <dbReference type="Proteomes" id="UP001209878"/>
    </source>
</evidence>
<gene>
    <name evidence="4" type="ORF">NP493_1516g00016</name>
</gene>
<keyword evidence="2" id="KW-0689">Ribosomal protein</keyword>
<dbReference type="FunFam" id="3.10.450.80:FF:000004">
    <property type="entry name" value="Predicted protein"/>
    <property type="match status" value="1"/>
</dbReference>
<sequence length="144" mass="16372">MSVEVTDHHTVVRIRSINFNHDMLTIGTGAATIYFYDMIAGKYLELNCGHLCSLTVGKGWLVGGHNHWICKPCNLARGLDMHVTNNLNYILHLPDTGPKAKTKKKIVLKMECTECKYRKQLAIKRCKHFELGGDKKKKGQMIQF</sequence>
<dbReference type="SUPFAM" id="SSF57829">
    <property type="entry name" value="Zn-binding ribosomal proteins"/>
    <property type="match status" value="1"/>
</dbReference>
<protein>
    <recommendedName>
        <fullName evidence="6">60S ribosomal protein L44</fullName>
    </recommendedName>
</protein>
<organism evidence="4 5">
    <name type="scientific">Ridgeia piscesae</name>
    <name type="common">Tubeworm</name>
    <dbReference type="NCBI Taxonomy" id="27915"/>
    <lineage>
        <taxon>Eukaryota</taxon>
        <taxon>Metazoa</taxon>
        <taxon>Spiralia</taxon>
        <taxon>Lophotrochozoa</taxon>
        <taxon>Annelida</taxon>
        <taxon>Polychaeta</taxon>
        <taxon>Sedentaria</taxon>
        <taxon>Canalipalpata</taxon>
        <taxon>Sabellida</taxon>
        <taxon>Siboglinidae</taxon>
        <taxon>Ridgeia</taxon>
    </lineage>
</organism>
<dbReference type="Proteomes" id="UP001209878">
    <property type="component" value="Unassembled WGS sequence"/>
</dbReference>
<reference evidence="4" key="1">
    <citation type="journal article" date="2023" name="Mol. Biol. Evol.">
        <title>Third-Generation Sequencing Reveals the Adaptive Role of the Epigenome in Three Deep-Sea Polychaetes.</title>
        <authorList>
            <person name="Perez M."/>
            <person name="Aroh O."/>
            <person name="Sun Y."/>
            <person name="Lan Y."/>
            <person name="Juniper S.K."/>
            <person name="Young C.R."/>
            <person name="Angers B."/>
            <person name="Qian P.Y."/>
        </authorList>
    </citation>
    <scope>NUCLEOTIDE SEQUENCE</scope>
    <source>
        <strain evidence="4">R07B-5</strain>
    </source>
</reference>
<dbReference type="AlphaFoldDB" id="A0AAD9K0J6"/>
<dbReference type="InterPro" id="IPR053708">
    <property type="entry name" value="Ribosomal_LSU_eL42"/>
</dbReference>
<evidence type="ECO:0008006" key="6">
    <source>
        <dbReference type="Google" id="ProtNLM"/>
    </source>
</evidence>